<name>A0A183CXR5_9BILA</name>
<evidence type="ECO:0000313" key="2">
    <source>
        <dbReference type="Proteomes" id="UP000271098"/>
    </source>
</evidence>
<proteinExistence type="predicted"/>
<reference evidence="3" key="1">
    <citation type="submission" date="2016-06" db="UniProtKB">
        <authorList>
            <consortium name="WormBaseParasite"/>
        </authorList>
    </citation>
    <scope>IDENTIFICATION</scope>
</reference>
<evidence type="ECO:0000313" key="3">
    <source>
        <dbReference type="WBParaSite" id="GPUH_0000125601-mRNA-1"/>
    </source>
</evidence>
<dbReference type="EMBL" id="UYRT01001462">
    <property type="protein sequence ID" value="VDK29690.1"/>
    <property type="molecule type" value="Genomic_DNA"/>
</dbReference>
<dbReference type="Proteomes" id="UP000271098">
    <property type="component" value="Unassembled WGS sequence"/>
</dbReference>
<reference evidence="1 2" key="2">
    <citation type="submission" date="2018-11" db="EMBL/GenBank/DDBJ databases">
        <authorList>
            <consortium name="Pathogen Informatics"/>
        </authorList>
    </citation>
    <scope>NUCLEOTIDE SEQUENCE [LARGE SCALE GENOMIC DNA]</scope>
</reference>
<evidence type="ECO:0000313" key="1">
    <source>
        <dbReference type="EMBL" id="VDK29690.1"/>
    </source>
</evidence>
<accession>A0A183CXR5</accession>
<sequence>MYMPFEKVQQYSNRRSKALVVDSAAEDNNNGTDATSAKYSNTAQLPCRRGTSNMGLPHINLLKLMRALTSDEL</sequence>
<gene>
    <name evidence="1" type="ORF">GPUH_LOCUS1256</name>
</gene>
<organism evidence="3">
    <name type="scientific">Gongylonema pulchrum</name>
    <dbReference type="NCBI Taxonomy" id="637853"/>
    <lineage>
        <taxon>Eukaryota</taxon>
        <taxon>Metazoa</taxon>
        <taxon>Ecdysozoa</taxon>
        <taxon>Nematoda</taxon>
        <taxon>Chromadorea</taxon>
        <taxon>Rhabditida</taxon>
        <taxon>Spirurina</taxon>
        <taxon>Spiruromorpha</taxon>
        <taxon>Spiruroidea</taxon>
        <taxon>Gongylonematidae</taxon>
        <taxon>Gongylonema</taxon>
    </lineage>
</organism>
<protein>
    <submittedName>
        <fullName evidence="1 3">Uncharacterized protein</fullName>
    </submittedName>
</protein>
<dbReference type="AlphaFoldDB" id="A0A183CXR5"/>
<keyword evidence="2" id="KW-1185">Reference proteome</keyword>
<dbReference type="WBParaSite" id="GPUH_0000125601-mRNA-1">
    <property type="protein sequence ID" value="GPUH_0000125601-mRNA-1"/>
    <property type="gene ID" value="GPUH_0000125601"/>
</dbReference>